<name>A0A3B1ANY9_9ZZZZ</name>
<reference evidence="2" key="1">
    <citation type="submission" date="2018-06" db="EMBL/GenBank/DDBJ databases">
        <authorList>
            <person name="Zhirakovskaya E."/>
        </authorList>
    </citation>
    <scope>NUCLEOTIDE SEQUENCE</scope>
</reference>
<dbReference type="GO" id="GO:0016758">
    <property type="term" value="F:hexosyltransferase activity"/>
    <property type="evidence" value="ECO:0007669"/>
    <property type="project" value="InterPro"/>
</dbReference>
<dbReference type="InterPro" id="IPR007235">
    <property type="entry name" value="Glyco_trans_28_C"/>
</dbReference>
<dbReference type="SUPFAM" id="SSF53756">
    <property type="entry name" value="UDP-Glycosyltransferase/glycogen phosphorylase"/>
    <property type="match status" value="1"/>
</dbReference>
<sequence>MTQAILQSSQASSKRPVQCVDAGVRKLRIALYSHDTMGMGHMRRNLMISQALSYSNLQTSILMITGARQASAAQMPPGVDCITLPSLRKESNGNYLPRSLDIPVEDLKRIRAQMIRASIAAFEPDIFIVDNVPRGALNELDATLEDIRRQNKTSCVLGLRDVLDEPEQVKAEWHKAGNEEMIDKFYDKIWIYGDPNVYDAVHEYKMTRNISDKVSYTGYFDRRICFEQHTKHAVKSSRSEFNLPDGRFVLCMAGGGQDGAPLTKTFARATLPEDMFGVIVTGPFMPPEMKAELHHIAASRTNLRVLEFVNKPTFLIHQADYVIAMGGYNVVSEILSFEKHALIVPRTTPRHEQRLRAERLKTLGIIDVVLPDQLTPERLSAWMENASRYPSTPSVHAQIDFSGLSRLPALVNEICHIKQ</sequence>
<dbReference type="PANTHER" id="PTHR21015:SF28">
    <property type="entry name" value="SLL1722 PROTEIN"/>
    <property type="match status" value="1"/>
</dbReference>
<gene>
    <name evidence="2" type="ORF">MNBD_GAMMA20-1469</name>
</gene>
<evidence type="ECO:0000313" key="2">
    <source>
        <dbReference type="EMBL" id="VAW95634.1"/>
    </source>
</evidence>
<protein>
    <submittedName>
        <fullName evidence="2">Mlr3248 protein</fullName>
    </submittedName>
</protein>
<dbReference type="Pfam" id="PF04101">
    <property type="entry name" value="Glyco_tran_28_C"/>
    <property type="match status" value="1"/>
</dbReference>
<evidence type="ECO:0000259" key="1">
    <source>
        <dbReference type="Pfam" id="PF04101"/>
    </source>
</evidence>
<dbReference type="PANTHER" id="PTHR21015">
    <property type="entry name" value="UDP-N-ACETYLGLUCOSAMINE--N-ACETYLMURAMYL-(PENTAPEPTIDE) PYROPHOSPHORYL-UNDECAPRENOL N-ACETYLGLUCOSAMINE TRANSFERASE 1"/>
    <property type="match status" value="1"/>
</dbReference>
<dbReference type="Gene3D" id="3.40.50.2000">
    <property type="entry name" value="Glycogen Phosphorylase B"/>
    <property type="match status" value="1"/>
</dbReference>
<dbReference type="EMBL" id="UOFU01000078">
    <property type="protein sequence ID" value="VAW95634.1"/>
    <property type="molecule type" value="Genomic_DNA"/>
</dbReference>
<accession>A0A3B1ANY9</accession>
<organism evidence="2">
    <name type="scientific">hydrothermal vent metagenome</name>
    <dbReference type="NCBI Taxonomy" id="652676"/>
    <lineage>
        <taxon>unclassified sequences</taxon>
        <taxon>metagenomes</taxon>
        <taxon>ecological metagenomes</taxon>
    </lineage>
</organism>
<proteinExistence type="predicted"/>
<dbReference type="AlphaFoldDB" id="A0A3B1ANY9"/>
<feature type="domain" description="Glycosyl transferase family 28 C-terminal" evidence="1">
    <location>
        <begin position="299"/>
        <end position="383"/>
    </location>
</feature>